<keyword evidence="7" id="KW-1185">Reference proteome</keyword>
<dbReference type="Pfam" id="PF00126">
    <property type="entry name" value="HTH_1"/>
    <property type="match status" value="1"/>
</dbReference>
<dbReference type="PANTHER" id="PTHR30537:SF58">
    <property type="entry name" value="HTH-TYPE TRANSCRIPTIONAL REGULATOR PERR"/>
    <property type="match status" value="1"/>
</dbReference>
<keyword evidence="2" id="KW-0805">Transcription regulation</keyword>
<evidence type="ECO:0000256" key="2">
    <source>
        <dbReference type="ARBA" id="ARBA00023015"/>
    </source>
</evidence>
<dbReference type="InterPro" id="IPR005119">
    <property type="entry name" value="LysR_subst-bd"/>
</dbReference>
<keyword evidence="3" id="KW-0238">DNA-binding</keyword>
<proteinExistence type="inferred from homology"/>
<dbReference type="Gene3D" id="3.40.190.10">
    <property type="entry name" value="Periplasmic binding protein-like II"/>
    <property type="match status" value="2"/>
</dbReference>
<dbReference type="PROSITE" id="PS50931">
    <property type="entry name" value="HTH_LYSR"/>
    <property type="match status" value="1"/>
</dbReference>
<dbReference type="CDD" id="cd08432">
    <property type="entry name" value="PBP2_GcdR_TrpI_HvrB_AmpR_like"/>
    <property type="match status" value="1"/>
</dbReference>
<dbReference type="Pfam" id="PF03466">
    <property type="entry name" value="LysR_substrate"/>
    <property type="match status" value="1"/>
</dbReference>
<dbReference type="SUPFAM" id="SSF46785">
    <property type="entry name" value="Winged helix' DNA-binding domain"/>
    <property type="match status" value="1"/>
</dbReference>
<dbReference type="Proteomes" id="UP001262410">
    <property type="component" value="Unassembled WGS sequence"/>
</dbReference>
<dbReference type="SUPFAM" id="SSF53850">
    <property type="entry name" value="Periplasmic binding protein-like II"/>
    <property type="match status" value="1"/>
</dbReference>
<evidence type="ECO:0000259" key="5">
    <source>
        <dbReference type="PROSITE" id="PS50931"/>
    </source>
</evidence>
<sequence>MNRPSLPLRALVAFEAAARLESFRAAAAELALTPSAVSHQIRILEARLGLPLFDRVGRGVRLSPEGAEFFGKIHDCFDTLAHAIETTARRGRRARRAEVVRLRTPPSLAGRWLLPRLPAFLAEHPTIDIRVDADLPMVSETPGIEADAVDLAIAYGDGSRWRSRAAPLLTERIRPLCAPALAAGGAIRSPRDLLALPLIVTRDNLVSWEDWFRRQGVSLDDGFARTLQLDPSHVAIDAAAKGLGVVLESDLLTEDERRDGRLVAPFAGSGQTSTSYWLVVAKTASGRESVEAVRAWLVDSAARTIEA</sequence>
<dbReference type="PANTHER" id="PTHR30537">
    <property type="entry name" value="HTH-TYPE TRANSCRIPTIONAL REGULATOR"/>
    <property type="match status" value="1"/>
</dbReference>
<feature type="domain" description="HTH lysR-type" evidence="5">
    <location>
        <begin position="6"/>
        <end position="63"/>
    </location>
</feature>
<comment type="caution">
    <text evidence="6">The sequence shown here is derived from an EMBL/GenBank/DDBJ whole genome shotgun (WGS) entry which is preliminary data.</text>
</comment>
<comment type="similarity">
    <text evidence="1">Belongs to the LysR transcriptional regulatory family.</text>
</comment>
<evidence type="ECO:0000256" key="4">
    <source>
        <dbReference type="ARBA" id="ARBA00023163"/>
    </source>
</evidence>
<dbReference type="InterPro" id="IPR036390">
    <property type="entry name" value="WH_DNA-bd_sf"/>
</dbReference>
<keyword evidence="4" id="KW-0804">Transcription</keyword>
<dbReference type="InterPro" id="IPR000847">
    <property type="entry name" value="LysR_HTH_N"/>
</dbReference>
<evidence type="ECO:0000313" key="7">
    <source>
        <dbReference type="Proteomes" id="UP001262410"/>
    </source>
</evidence>
<reference evidence="6 7" key="1">
    <citation type="submission" date="2023-07" db="EMBL/GenBank/DDBJ databases">
        <title>Sorghum-associated microbial communities from plants grown in Nebraska, USA.</title>
        <authorList>
            <person name="Schachtman D."/>
        </authorList>
    </citation>
    <scope>NUCLEOTIDE SEQUENCE [LARGE SCALE GENOMIC DNA]</scope>
    <source>
        <strain evidence="6 7">584</strain>
    </source>
</reference>
<dbReference type="EMBL" id="JAVDPW010000004">
    <property type="protein sequence ID" value="MDR6289916.1"/>
    <property type="molecule type" value="Genomic_DNA"/>
</dbReference>
<dbReference type="PRINTS" id="PR00039">
    <property type="entry name" value="HTHLYSR"/>
</dbReference>
<dbReference type="InterPro" id="IPR058163">
    <property type="entry name" value="LysR-type_TF_proteobact-type"/>
</dbReference>
<evidence type="ECO:0000256" key="1">
    <source>
        <dbReference type="ARBA" id="ARBA00009437"/>
    </source>
</evidence>
<dbReference type="Gene3D" id="1.10.10.10">
    <property type="entry name" value="Winged helix-like DNA-binding domain superfamily/Winged helix DNA-binding domain"/>
    <property type="match status" value="1"/>
</dbReference>
<protein>
    <submittedName>
        <fullName evidence="6">LysR family glycine cleavage system transcriptional activator</fullName>
    </submittedName>
</protein>
<accession>A0ABU1JMS7</accession>
<gene>
    <name evidence="6" type="ORF">E9232_002437</name>
</gene>
<dbReference type="RefSeq" id="WP_309794282.1">
    <property type="nucleotide sequence ID" value="NZ_JAVDPW010000004.1"/>
</dbReference>
<evidence type="ECO:0000256" key="3">
    <source>
        <dbReference type="ARBA" id="ARBA00023125"/>
    </source>
</evidence>
<organism evidence="6 7">
    <name type="scientific">Inquilinus ginsengisoli</name>
    <dbReference type="NCBI Taxonomy" id="363840"/>
    <lineage>
        <taxon>Bacteria</taxon>
        <taxon>Pseudomonadati</taxon>
        <taxon>Pseudomonadota</taxon>
        <taxon>Alphaproteobacteria</taxon>
        <taxon>Rhodospirillales</taxon>
        <taxon>Rhodospirillaceae</taxon>
        <taxon>Inquilinus</taxon>
    </lineage>
</organism>
<evidence type="ECO:0000313" key="6">
    <source>
        <dbReference type="EMBL" id="MDR6289916.1"/>
    </source>
</evidence>
<name>A0ABU1JMS7_9PROT</name>
<dbReference type="InterPro" id="IPR036388">
    <property type="entry name" value="WH-like_DNA-bd_sf"/>
</dbReference>